<dbReference type="PANTHER" id="PTHR44051">
    <property type="entry name" value="GLUTATHIONE S-TRANSFERASE-RELATED"/>
    <property type="match status" value="1"/>
</dbReference>
<dbReference type="InterPro" id="IPR010987">
    <property type="entry name" value="Glutathione-S-Trfase_C-like"/>
</dbReference>
<dbReference type="Pfam" id="PF13409">
    <property type="entry name" value="GST_N_2"/>
    <property type="match status" value="1"/>
</dbReference>
<dbReference type="STRING" id="930990.A0A067MPX0"/>
<dbReference type="AlphaFoldDB" id="A0A067MPX0"/>
<protein>
    <recommendedName>
        <fullName evidence="6">GST N-terminal domain-containing protein</fullName>
    </recommendedName>
</protein>
<dbReference type="PROSITE" id="PS50405">
    <property type="entry name" value="GST_CTER"/>
    <property type="match status" value="1"/>
</dbReference>
<dbReference type="SUPFAM" id="SSF52833">
    <property type="entry name" value="Thioredoxin-like"/>
    <property type="match status" value="1"/>
</dbReference>
<dbReference type="Gene3D" id="1.20.1050.10">
    <property type="match status" value="1"/>
</dbReference>
<feature type="domain" description="GST C-terminal" evidence="3">
    <location>
        <begin position="212"/>
        <end position="341"/>
    </location>
</feature>
<reference evidence="5" key="1">
    <citation type="journal article" date="2014" name="Proc. Natl. Acad. Sci. U.S.A.">
        <title>Extensive sampling of basidiomycete genomes demonstrates inadequacy of the white-rot/brown-rot paradigm for wood decay fungi.</title>
        <authorList>
            <person name="Riley R."/>
            <person name="Salamov A.A."/>
            <person name="Brown D.W."/>
            <person name="Nagy L.G."/>
            <person name="Floudas D."/>
            <person name="Held B.W."/>
            <person name="Levasseur A."/>
            <person name="Lombard V."/>
            <person name="Morin E."/>
            <person name="Otillar R."/>
            <person name="Lindquist E.A."/>
            <person name="Sun H."/>
            <person name="LaButti K.M."/>
            <person name="Schmutz J."/>
            <person name="Jabbour D."/>
            <person name="Luo H."/>
            <person name="Baker S.E."/>
            <person name="Pisabarro A.G."/>
            <person name="Walton J.D."/>
            <person name="Blanchette R.A."/>
            <person name="Henrissat B."/>
            <person name="Martin F."/>
            <person name="Cullen D."/>
            <person name="Hibbett D.S."/>
            <person name="Grigoriev I.V."/>
        </authorList>
    </citation>
    <scope>NUCLEOTIDE SEQUENCE [LARGE SCALE GENOMIC DNA]</scope>
    <source>
        <strain evidence="5">FD-172 SS1</strain>
    </source>
</reference>
<evidence type="ECO:0000313" key="4">
    <source>
        <dbReference type="EMBL" id="KDQ16750.1"/>
    </source>
</evidence>
<dbReference type="InterPro" id="IPR036282">
    <property type="entry name" value="Glutathione-S-Trfase_C_sf"/>
</dbReference>
<dbReference type="PROSITE" id="PS50404">
    <property type="entry name" value="GST_NTER"/>
    <property type="match status" value="1"/>
</dbReference>
<dbReference type="EMBL" id="KL198026">
    <property type="protein sequence ID" value="KDQ16750.1"/>
    <property type="molecule type" value="Genomic_DNA"/>
</dbReference>
<sequence length="341" mass="36819">MSLHPHSHLAPMTNSVPKAVLYFHPKSVESATVLLTLEEKGYGSDEFDTKVVDITKGENFAPSYLRLNITGSVPTLVVPTNKTLAPEIENKYRAITDVKAIVEFLDKSRSTNSRTHTTSTAPAPTLAPATIADANVASQIIAVLHAPAFDPLFLLLAARNAEELSAKANGPLGVRLRAVRDAIAGYLAEPTAGSADDADVPKPLHHRVKKVLEEKQADNAALLSVYQSTESDSALRQPFFARSVTTWDSDLKKIFDALEKLIAGPYTLGDQLSIPDLHLISWIAHVVHVAGGEGNMAGLASVEKEVTDGKGGWEIGTKVRAFWEAAIERKSFQKVYADGLH</sequence>
<evidence type="ECO:0000259" key="2">
    <source>
        <dbReference type="PROSITE" id="PS50404"/>
    </source>
</evidence>
<comment type="similarity">
    <text evidence="1">Belongs to the GST superfamily.</text>
</comment>
<dbReference type="Gene3D" id="3.40.30.10">
    <property type="entry name" value="Glutaredoxin"/>
    <property type="match status" value="1"/>
</dbReference>
<keyword evidence="5" id="KW-1185">Reference proteome</keyword>
<dbReference type="SUPFAM" id="SSF47616">
    <property type="entry name" value="GST C-terminal domain-like"/>
    <property type="match status" value="1"/>
</dbReference>
<dbReference type="Proteomes" id="UP000027195">
    <property type="component" value="Unassembled WGS sequence"/>
</dbReference>
<feature type="domain" description="GST N-terminal" evidence="2">
    <location>
        <begin position="17"/>
        <end position="113"/>
    </location>
</feature>
<evidence type="ECO:0000256" key="1">
    <source>
        <dbReference type="ARBA" id="ARBA00007409"/>
    </source>
</evidence>
<evidence type="ECO:0008006" key="6">
    <source>
        <dbReference type="Google" id="ProtNLM"/>
    </source>
</evidence>
<dbReference type="HOGENOM" id="CLU_063115_0_0_1"/>
<dbReference type="InterPro" id="IPR004045">
    <property type="entry name" value="Glutathione_S-Trfase_N"/>
</dbReference>
<evidence type="ECO:0000259" key="3">
    <source>
        <dbReference type="PROSITE" id="PS50405"/>
    </source>
</evidence>
<proteinExistence type="inferred from homology"/>
<accession>A0A067MPX0</accession>
<dbReference type="InParanoid" id="A0A067MPX0"/>
<evidence type="ECO:0000313" key="5">
    <source>
        <dbReference type="Proteomes" id="UP000027195"/>
    </source>
</evidence>
<dbReference type="OrthoDB" id="412788at2759"/>
<name>A0A067MPX0_BOTB1</name>
<gene>
    <name evidence="4" type="ORF">BOTBODRAFT_156708</name>
</gene>
<dbReference type="InterPro" id="IPR036249">
    <property type="entry name" value="Thioredoxin-like_sf"/>
</dbReference>
<organism evidence="4 5">
    <name type="scientific">Botryobasidium botryosum (strain FD-172 SS1)</name>
    <dbReference type="NCBI Taxonomy" id="930990"/>
    <lineage>
        <taxon>Eukaryota</taxon>
        <taxon>Fungi</taxon>
        <taxon>Dikarya</taxon>
        <taxon>Basidiomycota</taxon>
        <taxon>Agaricomycotina</taxon>
        <taxon>Agaricomycetes</taxon>
        <taxon>Cantharellales</taxon>
        <taxon>Botryobasidiaceae</taxon>
        <taxon>Botryobasidium</taxon>
    </lineage>
</organism>
<dbReference type="PANTHER" id="PTHR44051:SF8">
    <property type="entry name" value="GLUTATHIONE S-TRANSFERASE GSTA"/>
    <property type="match status" value="1"/>
</dbReference>